<proteinExistence type="predicted"/>
<sequence>MKCPAQQQAKAADLAKESIAHPQCRQQKSPRQVRGRILGFLSRHEK</sequence>
<accession>A0A7R7IZ07</accession>
<feature type="compositionally biased region" description="Low complexity" evidence="1">
    <location>
        <begin position="1"/>
        <end position="12"/>
    </location>
</feature>
<evidence type="ECO:0000313" key="2">
    <source>
        <dbReference type="EMBL" id="BCO11623.1"/>
    </source>
</evidence>
<name>A0A7R7IZ07_9BACT</name>
<protein>
    <submittedName>
        <fullName evidence="2">Uncharacterized protein</fullName>
    </submittedName>
</protein>
<feature type="region of interest" description="Disordered" evidence="1">
    <location>
        <begin position="1"/>
        <end position="32"/>
    </location>
</feature>
<dbReference type="AlphaFoldDB" id="A0A7R7IZ07"/>
<dbReference type="EMBL" id="AP023213">
    <property type="protein sequence ID" value="BCO11623.1"/>
    <property type="molecule type" value="Genomic_DNA"/>
</dbReference>
<reference evidence="2 3" key="1">
    <citation type="submission" date="2020-06" db="EMBL/GenBank/DDBJ databases">
        <title>Interaction of electrochemicaly active bacteria, Geobacter bremensis R4 on different carbon anode.</title>
        <authorList>
            <person name="Meng L."/>
            <person name="Yoshida N."/>
        </authorList>
    </citation>
    <scope>NUCLEOTIDE SEQUENCE [LARGE SCALE GENOMIC DNA]</scope>
    <source>
        <strain evidence="2 3">R4</strain>
    </source>
</reference>
<dbReference type="Proteomes" id="UP000515472">
    <property type="component" value="Chromosome"/>
</dbReference>
<keyword evidence="3" id="KW-1185">Reference proteome</keyword>
<evidence type="ECO:0000313" key="3">
    <source>
        <dbReference type="Proteomes" id="UP000515472"/>
    </source>
</evidence>
<evidence type="ECO:0000256" key="1">
    <source>
        <dbReference type="SAM" id="MobiDB-lite"/>
    </source>
</evidence>
<gene>
    <name evidence="2" type="ORF">GEOBRER4_n3906</name>
</gene>
<organism evidence="2 3">
    <name type="scientific">Citrifermentans bremense</name>
    <dbReference type="NCBI Taxonomy" id="60035"/>
    <lineage>
        <taxon>Bacteria</taxon>
        <taxon>Pseudomonadati</taxon>
        <taxon>Thermodesulfobacteriota</taxon>
        <taxon>Desulfuromonadia</taxon>
        <taxon>Geobacterales</taxon>
        <taxon>Geobacteraceae</taxon>
        <taxon>Citrifermentans</taxon>
    </lineage>
</organism>